<organism evidence="5 6">
    <name type="scientific">Esox lucius</name>
    <name type="common">Northern pike</name>
    <dbReference type="NCBI Taxonomy" id="8010"/>
    <lineage>
        <taxon>Eukaryota</taxon>
        <taxon>Metazoa</taxon>
        <taxon>Chordata</taxon>
        <taxon>Craniata</taxon>
        <taxon>Vertebrata</taxon>
        <taxon>Euteleostomi</taxon>
        <taxon>Actinopterygii</taxon>
        <taxon>Neopterygii</taxon>
        <taxon>Teleostei</taxon>
        <taxon>Protacanthopterygii</taxon>
        <taxon>Esociformes</taxon>
        <taxon>Esocidae</taxon>
        <taxon>Esox</taxon>
    </lineage>
</organism>
<evidence type="ECO:0000256" key="4">
    <source>
        <dbReference type="PIRSR" id="PIRSR604808-2"/>
    </source>
</evidence>
<dbReference type="GO" id="GO:0005634">
    <property type="term" value="C:nucleus"/>
    <property type="evidence" value="ECO:0007669"/>
    <property type="project" value="TreeGrafter"/>
</dbReference>
<evidence type="ECO:0000313" key="6">
    <source>
        <dbReference type="Proteomes" id="UP000265140"/>
    </source>
</evidence>
<proteinExistence type="predicted"/>
<dbReference type="GO" id="GO:0046872">
    <property type="term" value="F:metal ion binding"/>
    <property type="evidence" value="ECO:0007669"/>
    <property type="project" value="UniProtKB-KW"/>
</dbReference>
<dbReference type="InterPro" id="IPR036691">
    <property type="entry name" value="Endo/exonu/phosph_ase_sf"/>
</dbReference>
<evidence type="ECO:0000256" key="1">
    <source>
        <dbReference type="ARBA" id="ARBA00022723"/>
    </source>
</evidence>
<dbReference type="GO" id="GO:0008081">
    <property type="term" value="F:phosphoric diester hydrolase activity"/>
    <property type="evidence" value="ECO:0007669"/>
    <property type="project" value="TreeGrafter"/>
</dbReference>
<feature type="binding site" evidence="4">
    <location>
        <position position="39"/>
    </location>
    <ligand>
        <name>Mg(2+)</name>
        <dbReference type="ChEBI" id="CHEBI:18420"/>
        <label>1</label>
    </ligand>
</feature>
<reference evidence="5 6" key="1">
    <citation type="submission" date="2020-02" db="EMBL/GenBank/DDBJ databases">
        <title>Esox lucius (northern pike) genome, fEsoLuc1, primary haplotype.</title>
        <authorList>
            <person name="Myers G."/>
            <person name="Karagic N."/>
            <person name="Meyer A."/>
            <person name="Pippel M."/>
            <person name="Reichard M."/>
            <person name="Winkler S."/>
            <person name="Tracey A."/>
            <person name="Sims Y."/>
            <person name="Howe K."/>
            <person name="Rhie A."/>
            <person name="Formenti G."/>
            <person name="Durbin R."/>
            <person name="Fedrigo O."/>
            <person name="Jarvis E.D."/>
        </authorList>
    </citation>
    <scope>NUCLEOTIDE SEQUENCE [LARGE SCALE GENOMIC DNA]</scope>
</reference>
<keyword evidence="6" id="KW-1185">Reference proteome</keyword>
<evidence type="ECO:0000256" key="3">
    <source>
        <dbReference type="ARBA" id="ARBA00022842"/>
    </source>
</evidence>
<protein>
    <recommendedName>
        <fullName evidence="7">Endonuclease/exonuclease/phosphatase domain-containing protein</fullName>
    </recommendedName>
</protein>
<dbReference type="Proteomes" id="UP000265140">
    <property type="component" value="Chromosome 20"/>
</dbReference>
<dbReference type="InterPro" id="IPR004808">
    <property type="entry name" value="AP_endonuc_1"/>
</dbReference>
<dbReference type="Ensembl" id="ENSELUT00000106252.1">
    <property type="protein sequence ID" value="ENSELUP00000081030.1"/>
    <property type="gene ID" value="ENSELUG00000036454.1"/>
</dbReference>
<dbReference type="SUPFAM" id="SSF56219">
    <property type="entry name" value="DNase I-like"/>
    <property type="match status" value="1"/>
</dbReference>
<accession>A0AAY5JZ32</accession>
<keyword evidence="1 4" id="KW-0479">Metal-binding</keyword>
<dbReference type="GO" id="GO:0006284">
    <property type="term" value="P:base-excision repair"/>
    <property type="evidence" value="ECO:0007669"/>
    <property type="project" value="TreeGrafter"/>
</dbReference>
<dbReference type="PANTHER" id="PTHR22748">
    <property type="entry name" value="AP ENDONUCLEASE"/>
    <property type="match status" value="1"/>
</dbReference>
<reference evidence="5" key="2">
    <citation type="submission" date="2025-08" db="UniProtKB">
        <authorList>
            <consortium name="Ensembl"/>
        </authorList>
    </citation>
    <scope>IDENTIFICATION</scope>
</reference>
<dbReference type="PANTHER" id="PTHR22748:SF6">
    <property type="entry name" value="DNA-(APURINIC OR APYRIMIDINIC SITE) ENDONUCLEASE"/>
    <property type="match status" value="1"/>
</dbReference>
<keyword evidence="3 4" id="KW-0460">Magnesium</keyword>
<dbReference type="GeneTree" id="ENSGT01120000272480"/>
<dbReference type="GO" id="GO:0008311">
    <property type="term" value="F:double-stranded DNA 3'-5' DNA exonuclease activity"/>
    <property type="evidence" value="ECO:0007669"/>
    <property type="project" value="TreeGrafter"/>
</dbReference>
<reference evidence="5" key="3">
    <citation type="submission" date="2025-09" db="UniProtKB">
        <authorList>
            <consortium name="Ensembl"/>
        </authorList>
    </citation>
    <scope>IDENTIFICATION</scope>
</reference>
<sequence>MSIFSIATINTRGLNDPVKCQSVFNFLHHEDHDIVLLQECCISFRENYKLFQDRWQYGTSIWSGDNKNRCSGVAILFKGHNPRIQRIQQVIDGRLLCIDLVWKNIQLRIINIYCPSELQERLETLKSFLRLGNLPMSLREGTISLLFKKGNKKDLKKLASLNYVRG</sequence>
<keyword evidence="4" id="KW-0464">Manganese</keyword>
<keyword evidence="2" id="KW-0378">Hydrolase</keyword>
<dbReference type="GO" id="GO:0003906">
    <property type="term" value="F:DNA-(apurinic or apyrimidinic site) endonuclease activity"/>
    <property type="evidence" value="ECO:0007669"/>
    <property type="project" value="TreeGrafter"/>
</dbReference>
<dbReference type="AlphaFoldDB" id="A0AAY5JZ32"/>
<name>A0AAY5JZ32_ESOLU</name>
<feature type="binding site" evidence="4">
    <location>
        <position position="10"/>
    </location>
    <ligand>
        <name>Mg(2+)</name>
        <dbReference type="ChEBI" id="CHEBI:18420"/>
        <label>1</label>
    </ligand>
</feature>
<comment type="cofactor">
    <cofactor evidence="4">
        <name>Mg(2+)</name>
        <dbReference type="ChEBI" id="CHEBI:18420"/>
    </cofactor>
    <cofactor evidence="4">
        <name>Mn(2+)</name>
        <dbReference type="ChEBI" id="CHEBI:29035"/>
    </cofactor>
    <text evidence="4">Probably binds two magnesium or manganese ions per subunit.</text>
</comment>
<evidence type="ECO:0000256" key="2">
    <source>
        <dbReference type="ARBA" id="ARBA00022801"/>
    </source>
</evidence>
<evidence type="ECO:0008006" key="7">
    <source>
        <dbReference type="Google" id="ProtNLM"/>
    </source>
</evidence>
<evidence type="ECO:0000313" key="5">
    <source>
        <dbReference type="Ensembl" id="ENSELUP00000081030.1"/>
    </source>
</evidence>
<dbReference type="Gene3D" id="3.60.10.10">
    <property type="entry name" value="Endonuclease/exonuclease/phosphatase"/>
    <property type="match status" value="1"/>
</dbReference>